<keyword evidence="2" id="KW-1185">Reference proteome</keyword>
<accession>A0ABU0NHA6</accession>
<organism evidence="1 2">
    <name type="scientific">Streptomyces rishiriensis</name>
    <dbReference type="NCBI Taxonomy" id="68264"/>
    <lineage>
        <taxon>Bacteria</taxon>
        <taxon>Bacillati</taxon>
        <taxon>Actinomycetota</taxon>
        <taxon>Actinomycetes</taxon>
        <taxon>Kitasatosporales</taxon>
        <taxon>Streptomycetaceae</taxon>
        <taxon>Streptomyces</taxon>
    </lineage>
</organism>
<protein>
    <submittedName>
        <fullName evidence="1">Uncharacterized protein</fullName>
    </submittedName>
</protein>
<comment type="caution">
    <text evidence="1">The sequence shown here is derived from an EMBL/GenBank/DDBJ whole genome shotgun (WGS) entry which is preliminary data.</text>
</comment>
<dbReference type="Proteomes" id="UP001230654">
    <property type="component" value="Unassembled WGS sequence"/>
</dbReference>
<evidence type="ECO:0000313" key="2">
    <source>
        <dbReference type="Proteomes" id="UP001230654"/>
    </source>
</evidence>
<proteinExistence type="predicted"/>
<dbReference type="RefSeq" id="WP_307161081.1">
    <property type="nucleotide sequence ID" value="NZ_JAUSWV010000002.1"/>
</dbReference>
<dbReference type="EMBL" id="JAUSWV010000002">
    <property type="protein sequence ID" value="MDQ0578460.1"/>
    <property type="molecule type" value="Genomic_DNA"/>
</dbReference>
<sequence>MLPPPSLAERVRHALTEAGFHLSTGTDAGMPGLEVIETPEGVLIRWTASDEFQNLTHAQLGGGPNDGVRAMVQAAVSGLLEQQGHVITAAEGDDLLVLPTAVGPSRQR</sequence>
<evidence type="ECO:0000313" key="1">
    <source>
        <dbReference type="EMBL" id="MDQ0578460.1"/>
    </source>
</evidence>
<name>A0ABU0NHA6_STRRH</name>
<reference evidence="1 2" key="1">
    <citation type="submission" date="2023-07" db="EMBL/GenBank/DDBJ databases">
        <title>Comparative genomics of wheat-associated soil bacteria to identify genetic determinants of phenazine resistance.</title>
        <authorList>
            <person name="Mouncey N."/>
        </authorList>
    </citation>
    <scope>NUCLEOTIDE SEQUENCE [LARGE SCALE GENOMIC DNA]</scope>
    <source>
        <strain evidence="1 2">B2I6</strain>
    </source>
</reference>
<gene>
    <name evidence="1" type="ORF">QF030_000638</name>
</gene>